<reference evidence="1" key="1">
    <citation type="journal article" date="2012" name="PLoS ONE">
        <title>Gene sets for utilization of primary and secondary nutrition supplies in the distal gut of endangered iberian lynx.</title>
        <authorList>
            <person name="Alcaide M."/>
            <person name="Messina E."/>
            <person name="Richter M."/>
            <person name="Bargiela R."/>
            <person name="Peplies J."/>
            <person name="Huws S.A."/>
            <person name="Newbold C.J."/>
            <person name="Golyshin P.N."/>
            <person name="Simon M.A."/>
            <person name="Lopez G."/>
            <person name="Yakimov M.M."/>
            <person name="Ferrer M."/>
        </authorList>
    </citation>
    <scope>NUCLEOTIDE SEQUENCE</scope>
</reference>
<gene>
    <name evidence="1" type="ORF">EVA_12554</name>
</gene>
<protein>
    <submittedName>
        <fullName evidence="1">Uncharacterized protein</fullName>
    </submittedName>
</protein>
<sequence length="303" mass="33885">MAQALGASTKGSSSQYSTFETINGQIVTIRLANHSASSKRMDDAGRDNAISIVISTKPNEGVTNDGDAHIVEFYYNSIKLRKAEGHPLAEIVRSIKQALYSGEYKDTTGLADVIEVNNLRFFRTPNGEAYGFTVDGKIYLDPRIATAETAIHEYAHLWADMLRQMNPEAWNDIVQLMKGTSVWDEVKSLYPELKTDDEITDEVLAHYSGRKGAAKLREEQHRIANDQNMDLRSKATAIAALNRVKEAITKFWRGVADLLHIRFTTAEEVADRVLADLLHGVNPTAYTKLEDVKVREMGTRVNR</sequence>
<dbReference type="EMBL" id="AMCI01003857">
    <property type="protein sequence ID" value="EJW99339.1"/>
    <property type="molecule type" value="Genomic_DNA"/>
</dbReference>
<organism evidence="1">
    <name type="scientific">gut metagenome</name>
    <dbReference type="NCBI Taxonomy" id="749906"/>
    <lineage>
        <taxon>unclassified sequences</taxon>
        <taxon>metagenomes</taxon>
        <taxon>organismal metagenomes</taxon>
    </lineage>
</organism>
<name>J9GIJ1_9ZZZZ</name>
<accession>J9GIJ1</accession>
<proteinExistence type="predicted"/>
<evidence type="ECO:0000313" key="1">
    <source>
        <dbReference type="EMBL" id="EJW99339.1"/>
    </source>
</evidence>
<feature type="non-terminal residue" evidence="1">
    <location>
        <position position="303"/>
    </location>
</feature>
<comment type="caution">
    <text evidence="1">The sequence shown here is derived from an EMBL/GenBank/DDBJ whole genome shotgun (WGS) entry which is preliminary data.</text>
</comment>
<dbReference type="AlphaFoldDB" id="J9GIJ1"/>